<name>A0A9P0MNR9_NEZVI</name>
<keyword evidence="3 5" id="KW-0802">TPR repeat</keyword>
<keyword evidence="2" id="KW-0677">Repeat</keyword>
<dbReference type="SUPFAM" id="SSF54534">
    <property type="entry name" value="FKBP-like"/>
    <property type="match status" value="1"/>
</dbReference>
<evidence type="ECO:0000259" key="6">
    <source>
        <dbReference type="PROSITE" id="PS50059"/>
    </source>
</evidence>
<dbReference type="AlphaFoldDB" id="A0A9P0MNR9"/>
<dbReference type="PROSITE" id="PS50005">
    <property type="entry name" value="TPR"/>
    <property type="match status" value="1"/>
</dbReference>
<reference evidence="7" key="1">
    <citation type="submission" date="2022-01" db="EMBL/GenBank/DDBJ databases">
        <authorList>
            <person name="King R."/>
        </authorList>
    </citation>
    <scope>NUCLEOTIDE SEQUENCE</scope>
</reference>
<dbReference type="GO" id="GO:0007283">
    <property type="term" value="P:spermatogenesis"/>
    <property type="evidence" value="ECO:0007669"/>
    <property type="project" value="TreeGrafter"/>
</dbReference>
<comment type="catalytic activity">
    <reaction evidence="4">
        <text>[protein]-peptidylproline (omega=180) = [protein]-peptidylproline (omega=0)</text>
        <dbReference type="Rhea" id="RHEA:16237"/>
        <dbReference type="Rhea" id="RHEA-COMP:10747"/>
        <dbReference type="Rhea" id="RHEA-COMP:10748"/>
        <dbReference type="ChEBI" id="CHEBI:83833"/>
        <dbReference type="ChEBI" id="CHEBI:83834"/>
        <dbReference type="EC" id="5.2.1.8"/>
    </reaction>
</comment>
<evidence type="ECO:0000256" key="1">
    <source>
        <dbReference type="ARBA" id="ARBA00009648"/>
    </source>
</evidence>
<dbReference type="SMART" id="SM00028">
    <property type="entry name" value="TPR"/>
    <property type="match status" value="2"/>
</dbReference>
<dbReference type="Pfam" id="PF00254">
    <property type="entry name" value="FKBP_C"/>
    <property type="match status" value="1"/>
</dbReference>
<keyword evidence="4" id="KW-0413">Isomerase</keyword>
<dbReference type="InterPro" id="IPR001179">
    <property type="entry name" value="PPIase_FKBP_dom"/>
</dbReference>
<evidence type="ECO:0000256" key="4">
    <source>
        <dbReference type="PROSITE-ProRule" id="PRU00277"/>
    </source>
</evidence>
<feature type="repeat" description="TPR" evidence="5">
    <location>
        <begin position="311"/>
        <end position="344"/>
    </location>
</feature>
<dbReference type="InterPro" id="IPR042282">
    <property type="entry name" value="FKBP6/shu"/>
</dbReference>
<evidence type="ECO:0000256" key="2">
    <source>
        <dbReference type="ARBA" id="ARBA00022737"/>
    </source>
</evidence>
<organism evidence="7 8">
    <name type="scientific">Nezara viridula</name>
    <name type="common">Southern green stink bug</name>
    <name type="synonym">Cimex viridulus</name>
    <dbReference type="NCBI Taxonomy" id="85310"/>
    <lineage>
        <taxon>Eukaryota</taxon>
        <taxon>Metazoa</taxon>
        <taxon>Ecdysozoa</taxon>
        <taxon>Arthropoda</taxon>
        <taxon>Hexapoda</taxon>
        <taxon>Insecta</taxon>
        <taxon>Pterygota</taxon>
        <taxon>Neoptera</taxon>
        <taxon>Paraneoptera</taxon>
        <taxon>Hemiptera</taxon>
        <taxon>Heteroptera</taxon>
        <taxon>Panheteroptera</taxon>
        <taxon>Pentatomomorpha</taxon>
        <taxon>Pentatomoidea</taxon>
        <taxon>Pentatomidae</taxon>
        <taxon>Pentatominae</taxon>
        <taxon>Nezara</taxon>
    </lineage>
</organism>
<dbReference type="GO" id="GO:0003755">
    <property type="term" value="F:peptidyl-prolyl cis-trans isomerase activity"/>
    <property type="evidence" value="ECO:0007669"/>
    <property type="project" value="UniProtKB-KW"/>
</dbReference>
<gene>
    <name evidence="7" type="ORF">NEZAVI_LOCUS7067</name>
</gene>
<dbReference type="Proteomes" id="UP001152798">
    <property type="component" value="Chromosome 3"/>
</dbReference>
<evidence type="ECO:0000256" key="5">
    <source>
        <dbReference type="PROSITE-ProRule" id="PRU00339"/>
    </source>
</evidence>
<dbReference type="InterPro" id="IPR019734">
    <property type="entry name" value="TPR_rpt"/>
</dbReference>
<accession>A0A9P0MNR9</accession>
<dbReference type="InterPro" id="IPR013105">
    <property type="entry name" value="TPR_2"/>
</dbReference>
<dbReference type="Gene3D" id="1.25.40.10">
    <property type="entry name" value="Tetratricopeptide repeat domain"/>
    <property type="match status" value="1"/>
</dbReference>
<dbReference type="PROSITE" id="PS50293">
    <property type="entry name" value="TPR_REGION"/>
    <property type="match status" value="1"/>
</dbReference>
<feature type="domain" description="PPIase FKBP-type" evidence="6">
    <location>
        <begin position="107"/>
        <end position="197"/>
    </location>
</feature>
<comment type="similarity">
    <text evidence="1">Belongs to the FKBP6 family.</text>
</comment>
<protein>
    <recommendedName>
        <fullName evidence="4">peptidylprolyl isomerase</fullName>
        <ecNumber evidence="4">5.2.1.8</ecNumber>
    </recommendedName>
</protein>
<evidence type="ECO:0000313" key="8">
    <source>
        <dbReference type="Proteomes" id="UP001152798"/>
    </source>
</evidence>
<dbReference type="GO" id="GO:0051879">
    <property type="term" value="F:Hsp90 protein binding"/>
    <property type="evidence" value="ECO:0007669"/>
    <property type="project" value="TreeGrafter"/>
</dbReference>
<dbReference type="Pfam" id="PF07719">
    <property type="entry name" value="TPR_2"/>
    <property type="match status" value="1"/>
</dbReference>
<dbReference type="GO" id="GO:0034587">
    <property type="term" value="P:piRNA processing"/>
    <property type="evidence" value="ECO:0007669"/>
    <property type="project" value="TreeGrafter"/>
</dbReference>
<evidence type="ECO:0000313" key="7">
    <source>
        <dbReference type="EMBL" id="CAH1397167.1"/>
    </source>
</evidence>
<dbReference type="InterPro" id="IPR011990">
    <property type="entry name" value="TPR-like_helical_dom_sf"/>
</dbReference>
<dbReference type="InterPro" id="IPR046357">
    <property type="entry name" value="PPIase_dom_sf"/>
</dbReference>
<dbReference type="EC" id="5.2.1.8" evidence="4"/>
<dbReference type="SUPFAM" id="SSF48452">
    <property type="entry name" value="TPR-like"/>
    <property type="match status" value="1"/>
</dbReference>
<dbReference type="EMBL" id="OV725079">
    <property type="protein sequence ID" value="CAH1397167.1"/>
    <property type="molecule type" value="Genomic_DNA"/>
</dbReference>
<dbReference type="PROSITE" id="PS50059">
    <property type="entry name" value="FKBP_PPIASE"/>
    <property type="match status" value="1"/>
</dbReference>
<keyword evidence="8" id="KW-1185">Reference proteome</keyword>
<keyword evidence="4" id="KW-0697">Rotamase</keyword>
<dbReference type="Gene3D" id="3.10.50.40">
    <property type="match status" value="1"/>
</dbReference>
<dbReference type="PANTHER" id="PTHR46674:SF1">
    <property type="entry name" value="INACTIVE PEPTIDYL-PROLYL CIS-TRANS ISOMERASE FKBP6"/>
    <property type="match status" value="1"/>
</dbReference>
<dbReference type="GO" id="GO:0005737">
    <property type="term" value="C:cytoplasm"/>
    <property type="evidence" value="ECO:0007669"/>
    <property type="project" value="TreeGrafter"/>
</dbReference>
<evidence type="ECO:0000256" key="3">
    <source>
        <dbReference type="ARBA" id="ARBA00022803"/>
    </source>
</evidence>
<dbReference type="PANTHER" id="PTHR46674">
    <property type="entry name" value="INACTIVE PEPTIDYL-PROLYL CIS-TRANS ISOMERASE FKBP6"/>
    <property type="match status" value="1"/>
</dbReference>
<proteinExistence type="inferred from homology"/>
<dbReference type="OrthoDB" id="8116123at2759"/>
<sequence>MEELRANTHIKDSVLRDILEKSASEFTLDAGDTLVDETEEARIDQVYKFDEFAPFINLDCVGCGDTEEVSTKTPFENIKQKMTNVTEDGKISKLILRFGDDNLVPPKSVIYFHYNSYLEMEEIPFDSSYLRNEKPLRMQLGLGDLYLGFEKSLLTMREGEKSQFLVHPDYAFGELGAPPRIPPNATILLEIELIKIVDCSGIDKSDELSGENDSFSEIFSKAKGYQILGNDFFGQGNISAAIDKYKKAEKVLLTTKTNNSDEEIQYIGLLLKLYINLCVCYNHPKIKAPEKVCSVAKTAFFGCTEEAGKSAKLFFNLGKAFIELNEFDKASKNLKKALSLEPQNKNTNDLLAVA</sequence>